<keyword evidence="1" id="KW-1133">Transmembrane helix</keyword>
<dbReference type="AlphaFoldDB" id="A0A0K2V5C0"/>
<accession>A0A0K2V5C0</accession>
<feature type="transmembrane region" description="Helical" evidence="1">
    <location>
        <begin position="59"/>
        <end position="77"/>
    </location>
</feature>
<name>A0A0K2V5C0_LEPSM</name>
<evidence type="ECO:0000256" key="1">
    <source>
        <dbReference type="SAM" id="Phobius"/>
    </source>
</evidence>
<evidence type="ECO:0000313" key="2">
    <source>
        <dbReference type="EMBL" id="CDW45131.1"/>
    </source>
</evidence>
<keyword evidence="1" id="KW-0812">Transmembrane</keyword>
<organism evidence="2">
    <name type="scientific">Lepeophtheirus salmonis</name>
    <name type="common">Salmon louse</name>
    <name type="synonym">Caligus salmonis</name>
    <dbReference type="NCBI Taxonomy" id="72036"/>
    <lineage>
        <taxon>Eukaryota</taxon>
        <taxon>Metazoa</taxon>
        <taxon>Ecdysozoa</taxon>
        <taxon>Arthropoda</taxon>
        <taxon>Crustacea</taxon>
        <taxon>Multicrustacea</taxon>
        <taxon>Hexanauplia</taxon>
        <taxon>Copepoda</taxon>
        <taxon>Siphonostomatoida</taxon>
        <taxon>Caligidae</taxon>
        <taxon>Lepeophtheirus</taxon>
    </lineage>
</organism>
<keyword evidence="1" id="KW-0472">Membrane</keyword>
<proteinExistence type="predicted"/>
<feature type="transmembrane region" description="Helical" evidence="1">
    <location>
        <begin position="34"/>
        <end position="52"/>
    </location>
</feature>
<sequence length="95" mass="11542">KFFFDFPVIIFIGFLFQKNGNSFWKKTNLPLNKILVHPVIYILVILLLKFRLSNTIKNVWIRFFIILLRNFIIRYRINYKILCGILILLNKFNSF</sequence>
<reference evidence="2" key="1">
    <citation type="submission" date="2014-05" db="EMBL/GenBank/DDBJ databases">
        <authorList>
            <person name="Chronopoulou M."/>
        </authorList>
    </citation>
    <scope>NUCLEOTIDE SEQUENCE</scope>
    <source>
        <tissue evidence="2">Whole organism</tissue>
    </source>
</reference>
<feature type="non-terminal residue" evidence="2">
    <location>
        <position position="1"/>
    </location>
</feature>
<dbReference type="EMBL" id="HACA01027770">
    <property type="protein sequence ID" value="CDW45131.1"/>
    <property type="molecule type" value="Transcribed_RNA"/>
</dbReference>
<protein>
    <submittedName>
        <fullName evidence="2">Uncharacterized protein</fullName>
    </submittedName>
</protein>